<evidence type="ECO:0000256" key="3">
    <source>
        <dbReference type="ARBA" id="ARBA00022691"/>
    </source>
</evidence>
<evidence type="ECO:0000256" key="6">
    <source>
        <dbReference type="RuleBase" id="RU000416"/>
    </source>
</evidence>
<dbReference type="RefSeq" id="WP_322134706.1">
    <property type="nucleotide sequence ID" value="NZ_CP085036.1"/>
</dbReference>
<keyword evidence="2 5" id="KW-0808">Transferase</keyword>
<dbReference type="InterPro" id="IPR031303">
    <property type="entry name" value="C5_meth_CS"/>
</dbReference>
<evidence type="ECO:0000256" key="1">
    <source>
        <dbReference type="ARBA" id="ARBA00022603"/>
    </source>
</evidence>
<dbReference type="PANTHER" id="PTHR10629">
    <property type="entry name" value="CYTOSINE-SPECIFIC METHYLTRANSFERASE"/>
    <property type="match status" value="1"/>
</dbReference>
<accession>A0ABT6KR33</accession>
<sequence>MTNRKIAVLDLFSGAGGLTAGLHQASDRFQVVRAVEWDLAAAASYEATYGAGIVYAGDIKGWLEKEYVPGSDLIIGGPPCQGFSSLGKRDVEDERNFLWMEYAHTIQKAMPKYFVLENVAEFKKSPQYSIFKDATSKGGMLQEYGFESAILNAADFGAPQARRRTVIIGYHRDLGFPGFPRPTHSSNSEGTGLRPHATVADALRGVPRRPDRDHLFEAKRTRFGAREFAGSFRPRELHWSRNYTELSLKRFAVIPAGGNRRNLEPFPELMPPCWTKHKTGSGDVMGRLHWNRPSVTIRTEFFKPEKGRYLHPEEHRAITHYEAALLQGFPSNHRFVGSRTDIARQIGNAVPIPLGAAIGRLLSSVL</sequence>
<feature type="active site" evidence="5">
    <location>
        <position position="80"/>
    </location>
</feature>
<comment type="similarity">
    <text evidence="5 6">Belongs to the class I-like SAM-binding methyltransferase superfamily. C5-methyltransferase family.</text>
</comment>
<name>A0ABT6KR33_9MICO</name>
<dbReference type="SUPFAM" id="SSF53335">
    <property type="entry name" value="S-adenosyl-L-methionine-dependent methyltransferases"/>
    <property type="match status" value="1"/>
</dbReference>
<evidence type="ECO:0000256" key="5">
    <source>
        <dbReference type="PROSITE-ProRule" id="PRU01016"/>
    </source>
</evidence>
<keyword evidence="4" id="KW-0680">Restriction system</keyword>
<dbReference type="NCBIfam" id="TIGR00675">
    <property type="entry name" value="dcm"/>
    <property type="match status" value="1"/>
</dbReference>
<keyword evidence="1 5" id="KW-0489">Methyltransferase</keyword>
<dbReference type="Gene3D" id="3.90.120.10">
    <property type="entry name" value="DNA Methylase, subunit A, domain 2"/>
    <property type="match status" value="1"/>
</dbReference>
<dbReference type="PROSITE" id="PS51679">
    <property type="entry name" value="SAM_MT_C5"/>
    <property type="match status" value="1"/>
</dbReference>
<evidence type="ECO:0000256" key="4">
    <source>
        <dbReference type="ARBA" id="ARBA00022747"/>
    </source>
</evidence>
<proteinExistence type="inferred from homology"/>
<dbReference type="Pfam" id="PF00145">
    <property type="entry name" value="DNA_methylase"/>
    <property type="match status" value="1"/>
</dbReference>
<comment type="caution">
    <text evidence="8">The sequence shown here is derived from an EMBL/GenBank/DDBJ whole genome shotgun (WGS) entry which is preliminary data.</text>
</comment>
<keyword evidence="3 5" id="KW-0949">S-adenosyl-L-methionine</keyword>
<dbReference type="GO" id="GO:0003886">
    <property type="term" value="F:DNA (cytosine-5-)-methyltransferase activity"/>
    <property type="evidence" value="ECO:0007669"/>
    <property type="project" value="UniProtKB-EC"/>
</dbReference>
<dbReference type="Gene3D" id="3.40.50.150">
    <property type="entry name" value="Vaccinia Virus protein VP39"/>
    <property type="match status" value="1"/>
</dbReference>
<reference evidence="8 9" key="1">
    <citation type="submission" date="2023-04" db="EMBL/GenBank/DDBJ databases">
        <title>Genome Encyclopedia of Bacteria and Archaea VI: Functional Genomics of Type Strains.</title>
        <authorList>
            <person name="Whitman W."/>
        </authorList>
    </citation>
    <scope>NUCLEOTIDE SEQUENCE [LARGE SCALE GENOMIC DNA]</scope>
    <source>
        <strain evidence="8 9">SG_E_30_P1</strain>
    </source>
</reference>
<dbReference type="Proteomes" id="UP001160142">
    <property type="component" value="Unassembled WGS sequence"/>
</dbReference>
<protein>
    <recommendedName>
        <fullName evidence="7">Cytosine-specific methyltransferase</fullName>
        <ecNumber evidence="7">2.1.1.37</ecNumber>
    </recommendedName>
</protein>
<comment type="catalytic activity">
    <reaction evidence="7">
        <text>a 2'-deoxycytidine in DNA + S-adenosyl-L-methionine = a 5-methyl-2'-deoxycytidine in DNA + S-adenosyl-L-homocysteine + H(+)</text>
        <dbReference type="Rhea" id="RHEA:13681"/>
        <dbReference type="Rhea" id="RHEA-COMP:11369"/>
        <dbReference type="Rhea" id="RHEA-COMP:11370"/>
        <dbReference type="ChEBI" id="CHEBI:15378"/>
        <dbReference type="ChEBI" id="CHEBI:57856"/>
        <dbReference type="ChEBI" id="CHEBI:59789"/>
        <dbReference type="ChEBI" id="CHEBI:85452"/>
        <dbReference type="ChEBI" id="CHEBI:85454"/>
        <dbReference type="EC" id="2.1.1.37"/>
    </reaction>
</comment>
<dbReference type="PROSITE" id="PS00095">
    <property type="entry name" value="C5_MTASE_2"/>
    <property type="match status" value="1"/>
</dbReference>
<organism evidence="8 9">
    <name type="scientific">Antiquaquibacter oligotrophicus</name>
    <dbReference type="NCBI Taxonomy" id="2880260"/>
    <lineage>
        <taxon>Bacteria</taxon>
        <taxon>Bacillati</taxon>
        <taxon>Actinomycetota</taxon>
        <taxon>Actinomycetes</taxon>
        <taxon>Micrococcales</taxon>
        <taxon>Microbacteriaceae</taxon>
        <taxon>Antiquaquibacter</taxon>
    </lineage>
</organism>
<evidence type="ECO:0000256" key="2">
    <source>
        <dbReference type="ARBA" id="ARBA00022679"/>
    </source>
</evidence>
<dbReference type="PROSITE" id="PS00094">
    <property type="entry name" value="C5_MTASE_1"/>
    <property type="match status" value="1"/>
</dbReference>
<dbReference type="PANTHER" id="PTHR10629:SF52">
    <property type="entry name" value="DNA (CYTOSINE-5)-METHYLTRANSFERASE 1"/>
    <property type="match status" value="1"/>
</dbReference>
<dbReference type="EC" id="2.1.1.37" evidence="7"/>
<dbReference type="PRINTS" id="PR00105">
    <property type="entry name" value="C5METTRFRASE"/>
</dbReference>
<evidence type="ECO:0000256" key="7">
    <source>
        <dbReference type="RuleBase" id="RU000417"/>
    </source>
</evidence>
<dbReference type="EMBL" id="JARXVQ010000001">
    <property type="protein sequence ID" value="MDH6182428.1"/>
    <property type="molecule type" value="Genomic_DNA"/>
</dbReference>
<keyword evidence="9" id="KW-1185">Reference proteome</keyword>
<dbReference type="InterPro" id="IPR001525">
    <property type="entry name" value="C5_MeTfrase"/>
</dbReference>
<dbReference type="GO" id="GO:0032259">
    <property type="term" value="P:methylation"/>
    <property type="evidence" value="ECO:0007669"/>
    <property type="project" value="UniProtKB-KW"/>
</dbReference>
<dbReference type="InterPro" id="IPR029063">
    <property type="entry name" value="SAM-dependent_MTases_sf"/>
</dbReference>
<evidence type="ECO:0000313" key="8">
    <source>
        <dbReference type="EMBL" id="MDH6182428.1"/>
    </source>
</evidence>
<dbReference type="InterPro" id="IPR018117">
    <property type="entry name" value="C5_DNA_meth_AS"/>
</dbReference>
<evidence type="ECO:0000313" key="9">
    <source>
        <dbReference type="Proteomes" id="UP001160142"/>
    </source>
</evidence>
<dbReference type="InterPro" id="IPR050390">
    <property type="entry name" value="C5-Methyltransferase"/>
</dbReference>
<gene>
    <name evidence="8" type="ORF">M2152_002610</name>
</gene>